<dbReference type="Pfam" id="PF02666">
    <property type="entry name" value="PS_Dcarbxylase"/>
    <property type="match status" value="1"/>
</dbReference>
<feature type="compositionally biased region" description="Polar residues" evidence="12">
    <location>
        <begin position="618"/>
        <end position="640"/>
    </location>
</feature>
<dbReference type="GO" id="GO:0016540">
    <property type="term" value="P:protein autoprocessing"/>
    <property type="evidence" value="ECO:0007669"/>
    <property type="project" value="UniProtKB-UniRule"/>
</dbReference>
<evidence type="ECO:0000256" key="5">
    <source>
        <dbReference type="ARBA" id="ARBA00023136"/>
    </source>
</evidence>
<feature type="region of interest" description="Disordered" evidence="12">
    <location>
        <begin position="618"/>
        <end position="651"/>
    </location>
</feature>
<dbReference type="HAMAP" id="MF_00663">
    <property type="entry name" value="PS_decarb_PSD_B_type2"/>
    <property type="match status" value="1"/>
</dbReference>
<evidence type="ECO:0000256" key="3">
    <source>
        <dbReference type="ARBA" id="ARBA00022793"/>
    </source>
</evidence>
<feature type="active site" description="Charge relay system; for autoendoproteolytic cleavage activity" evidence="11">
    <location>
        <position position="1014"/>
    </location>
</feature>
<evidence type="ECO:0000259" key="13">
    <source>
        <dbReference type="PROSITE" id="PS50004"/>
    </source>
</evidence>
<dbReference type="Gene3D" id="2.60.40.150">
    <property type="entry name" value="C2 domain"/>
    <property type="match status" value="2"/>
</dbReference>
<feature type="domain" description="C2" evidence="13">
    <location>
        <begin position="33"/>
        <end position="153"/>
    </location>
</feature>
<organism evidence="15 16">
    <name type="scientific">Golovinomyces cichoracearum</name>
    <dbReference type="NCBI Taxonomy" id="62708"/>
    <lineage>
        <taxon>Eukaryota</taxon>
        <taxon>Fungi</taxon>
        <taxon>Dikarya</taxon>
        <taxon>Ascomycota</taxon>
        <taxon>Pezizomycotina</taxon>
        <taxon>Leotiomycetes</taxon>
        <taxon>Erysiphales</taxon>
        <taxon>Erysiphaceae</taxon>
        <taxon>Golovinomyces</taxon>
    </lineage>
</organism>
<evidence type="ECO:0000256" key="1">
    <source>
        <dbReference type="ARBA" id="ARBA00005189"/>
    </source>
</evidence>
<dbReference type="Pfam" id="PF00168">
    <property type="entry name" value="C2"/>
    <property type="match status" value="2"/>
</dbReference>
<feature type="chain" id="PRO_5023363571" description="Phosphatidylserine decarboxylase 2 beta chain" evidence="11">
    <location>
        <begin position="1"/>
        <end position="1013"/>
    </location>
</feature>
<evidence type="ECO:0000259" key="14">
    <source>
        <dbReference type="PROSITE" id="PS50222"/>
    </source>
</evidence>
<feature type="active site" description="Schiff-base intermediate with substrate; via pyruvic acid; for decarboxylase activity" evidence="11">
    <location>
        <position position="1014"/>
    </location>
</feature>
<feature type="chain" id="PRO_5023363570" description="Phosphatidylserine decarboxylase 2 alpha chain" evidence="11">
    <location>
        <begin position="1014"/>
        <end position="1081"/>
    </location>
</feature>
<keyword evidence="11" id="KW-0333">Golgi apparatus</keyword>
<keyword evidence="9 11" id="KW-1208">Phospholipid metabolism</keyword>
<keyword evidence="3 11" id="KW-0210">Decarboxylase</keyword>
<protein>
    <recommendedName>
        <fullName evidence="11">Phosphatidylserine decarboxylase proenzyme 2</fullName>
        <ecNumber evidence="11">4.1.1.65</ecNumber>
    </recommendedName>
    <component>
        <recommendedName>
            <fullName evidence="11">Phosphatidylserine decarboxylase 2 beta chain</fullName>
        </recommendedName>
    </component>
    <component>
        <recommendedName>
            <fullName evidence="11">Phosphatidylserine decarboxylase 2 alpha chain</fullName>
        </recommendedName>
    </component>
</protein>
<dbReference type="InterPro" id="IPR035892">
    <property type="entry name" value="C2_domain_sf"/>
</dbReference>
<comment type="similarity">
    <text evidence="11">Belongs to the phosphatidylserine decarboxylase family. PSD-B subfamily. Eukaryotic type II sub-subfamily.</text>
</comment>
<feature type="compositionally biased region" description="Polar residues" evidence="12">
    <location>
        <begin position="206"/>
        <end position="220"/>
    </location>
</feature>
<evidence type="ECO:0000256" key="9">
    <source>
        <dbReference type="ARBA" id="ARBA00023264"/>
    </source>
</evidence>
<feature type="modified residue" description="Pyruvic acid (Ser); by autocatalysis" evidence="11">
    <location>
        <position position="1014"/>
    </location>
</feature>
<dbReference type="InterPro" id="IPR002048">
    <property type="entry name" value="EF_hand_dom"/>
</dbReference>
<dbReference type="Proteomes" id="UP000285326">
    <property type="component" value="Unassembled WGS sequence"/>
</dbReference>
<feature type="compositionally biased region" description="Low complexity" evidence="12">
    <location>
        <begin position="399"/>
        <end position="410"/>
    </location>
</feature>
<keyword evidence="2 11" id="KW-0444">Lipid biosynthesis</keyword>
<comment type="cofactor">
    <cofactor evidence="11">
        <name>pyruvate</name>
        <dbReference type="ChEBI" id="CHEBI:15361"/>
    </cofactor>
    <text evidence="11">Binds 1 pyruvoyl group covalently per subunit.</text>
</comment>
<comment type="PTM">
    <text evidence="11">Is synthesized initially as an inactive proenzyme. Formation of the active enzyme involves a self-maturation process in which the active site pyruvoyl group is generated from an internal serine residue via an autocatalytic post-translational modification. Two non-identical subunits are generated from the proenzyme in this reaction, and the pyruvate is formed at the N-terminus of the alpha chain, which is derived from the carboxyl end of the proenzyme. The autoendoproteolytic cleavage occurs by a canonical serine protease mechanism, in which the side chain hydroxyl group of the serine supplies its oxygen atom to form the C-terminus of the beta chain, while the remainder of the serine residue undergoes an oxidative deamination to produce ammonia and the pyruvoyl prosthetic group on the alpha chain. During this reaction, the Ser that is part of the protease active site of the proenzyme becomes the pyruvoyl prosthetic group, which constitutes an essential element of the active site of the mature decarboxylase.</text>
</comment>
<keyword evidence="5 11" id="KW-0472">Membrane</keyword>
<evidence type="ECO:0000313" key="15">
    <source>
        <dbReference type="EMBL" id="RKF77423.1"/>
    </source>
</evidence>
<dbReference type="FunFam" id="1.10.238.10:FF:000445">
    <property type="entry name" value="Phosphatidylserine decarboxylase proenzyme 2"/>
    <property type="match status" value="1"/>
</dbReference>
<dbReference type="GO" id="GO:0004609">
    <property type="term" value="F:phosphatidylserine decarboxylase activity"/>
    <property type="evidence" value="ECO:0007669"/>
    <property type="project" value="UniProtKB-UniRule"/>
</dbReference>
<evidence type="ECO:0000256" key="10">
    <source>
        <dbReference type="ARBA" id="ARBA00023317"/>
    </source>
</evidence>
<dbReference type="PANTHER" id="PTHR10067">
    <property type="entry name" value="PHOSPHATIDYLSERINE DECARBOXYLASE"/>
    <property type="match status" value="1"/>
</dbReference>
<feature type="site" description="Cleavage (non-hydrolytic); by autocatalysis" evidence="11">
    <location>
        <begin position="1013"/>
        <end position="1014"/>
    </location>
</feature>
<dbReference type="UniPathway" id="UPA00558">
    <property type="reaction ID" value="UER00616"/>
</dbReference>
<keyword evidence="6 11" id="KW-0865">Zymogen</keyword>
<comment type="function">
    <text evidence="11">Catalyzes the formation of phosphatidylethanolamine (PtdEtn) from phosphatidylserine (PtdSer). Plays a central role in phospholipid metabolism and in the interorganelle trafficking of phosphatidylserine.</text>
</comment>
<dbReference type="PROSITE" id="PS50222">
    <property type="entry name" value="EF_HAND_2"/>
    <property type="match status" value="1"/>
</dbReference>
<keyword evidence="11" id="KW-0967">Endosome</keyword>
<feature type="compositionally biased region" description="Polar residues" evidence="12">
    <location>
        <begin position="381"/>
        <end position="393"/>
    </location>
</feature>
<dbReference type="PANTHER" id="PTHR10067:SF17">
    <property type="entry name" value="PHOSPHATIDYLSERINE DECARBOXYLASE PROENZYME 2"/>
    <property type="match status" value="1"/>
</dbReference>
<keyword evidence="10 11" id="KW-0670">Pyruvate</keyword>
<feature type="domain" description="EF-hand" evidence="14">
    <location>
        <begin position="509"/>
        <end position="544"/>
    </location>
</feature>
<dbReference type="EC" id="4.1.1.65" evidence="11"/>
<dbReference type="SMART" id="SM00239">
    <property type="entry name" value="C2"/>
    <property type="match status" value="2"/>
</dbReference>
<dbReference type="SUPFAM" id="SSF47473">
    <property type="entry name" value="EF-hand"/>
    <property type="match status" value="1"/>
</dbReference>
<gene>
    <name evidence="11" type="primary">PSD2</name>
    <name evidence="15" type="ORF">GcM1_219022</name>
</gene>
<keyword evidence="4 11" id="KW-0443">Lipid metabolism</keyword>
<reference evidence="15 16" key="1">
    <citation type="journal article" date="2018" name="BMC Genomics">
        <title>Comparative genome analyses reveal sequence features reflecting distinct modes of host-adaptation between dicot and monocot powdery mildew.</title>
        <authorList>
            <person name="Wu Y."/>
            <person name="Ma X."/>
            <person name="Pan Z."/>
            <person name="Kale S.D."/>
            <person name="Song Y."/>
            <person name="King H."/>
            <person name="Zhang Q."/>
            <person name="Presley C."/>
            <person name="Deng X."/>
            <person name="Wei C.I."/>
            <person name="Xiao S."/>
        </authorList>
    </citation>
    <scope>NUCLEOTIDE SEQUENCE [LARGE SCALE GENOMIC DNA]</scope>
    <source>
        <strain evidence="15">UMSG1</strain>
    </source>
</reference>
<feature type="domain" description="C2" evidence="13">
    <location>
        <begin position="253"/>
        <end position="377"/>
    </location>
</feature>
<dbReference type="GO" id="GO:0000139">
    <property type="term" value="C:Golgi membrane"/>
    <property type="evidence" value="ECO:0007669"/>
    <property type="project" value="UniProtKB-SubCell"/>
</dbReference>
<accession>A0A420ISA6</accession>
<dbReference type="FunFam" id="2.60.40.150:FF:000295">
    <property type="entry name" value="Phosphatidylserine decarboxylase proenzyme 2"/>
    <property type="match status" value="1"/>
</dbReference>
<comment type="catalytic activity">
    <reaction evidence="11">
        <text>a 1,2-diacyl-sn-glycero-3-phospho-L-serine + H(+) = a 1,2-diacyl-sn-glycero-3-phosphoethanolamine + CO2</text>
        <dbReference type="Rhea" id="RHEA:20828"/>
        <dbReference type="ChEBI" id="CHEBI:15378"/>
        <dbReference type="ChEBI" id="CHEBI:16526"/>
        <dbReference type="ChEBI" id="CHEBI:57262"/>
        <dbReference type="ChEBI" id="CHEBI:64612"/>
        <dbReference type="EC" id="4.1.1.65"/>
    </reaction>
</comment>
<dbReference type="InterPro" id="IPR033177">
    <property type="entry name" value="PSD-B"/>
</dbReference>
<dbReference type="GO" id="GO:0006646">
    <property type="term" value="P:phosphatidylethanolamine biosynthetic process"/>
    <property type="evidence" value="ECO:0007669"/>
    <property type="project" value="UniProtKB-UniRule"/>
</dbReference>
<evidence type="ECO:0000256" key="4">
    <source>
        <dbReference type="ARBA" id="ARBA00023098"/>
    </source>
</evidence>
<dbReference type="NCBIfam" id="TIGR00163">
    <property type="entry name" value="PS_decarb"/>
    <property type="match status" value="1"/>
</dbReference>
<dbReference type="Gene3D" id="1.10.238.10">
    <property type="entry name" value="EF-hand"/>
    <property type="match status" value="1"/>
</dbReference>
<dbReference type="GO" id="GO:0005795">
    <property type="term" value="C:Golgi stack"/>
    <property type="evidence" value="ECO:0007669"/>
    <property type="project" value="UniProtKB-UniRule"/>
</dbReference>
<dbReference type="InterPro" id="IPR033179">
    <property type="entry name" value="PSD_type2_pro"/>
</dbReference>
<evidence type="ECO:0000256" key="12">
    <source>
        <dbReference type="SAM" id="MobiDB-lite"/>
    </source>
</evidence>
<keyword evidence="7 11" id="KW-0594">Phospholipid biosynthesis</keyword>
<comment type="subunit">
    <text evidence="11">Heterodimer of a large membrane-associated beta subunit and a small pyruvoyl-containing alpha subunit. Interacts with pstB2. This interaction may be a means to structurally tether the donor membrane (ER) harboring PstB2 to acceptor membranes (Golgi/endosomes) harboring PSD2 during PtdSer transport to the site of PtdEtn synthesis.</text>
</comment>
<dbReference type="FunFam" id="2.60.40.150:FF:000198">
    <property type="entry name" value="Phosphatidylserine decarboxylase proenzyme 2"/>
    <property type="match status" value="1"/>
</dbReference>
<comment type="pathway">
    <text evidence="1">Lipid metabolism.</text>
</comment>
<comment type="caution">
    <text evidence="15">The sequence shown here is derived from an EMBL/GenBank/DDBJ whole genome shotgun (WGS) entry which is preliminary data.</text>
</comment>
<dbReference type="EMBL" id="MCBS01021972">
    <property type="protein sequence ID" value="RKF77423.1"/>
    <property type="molecule type" value="Genomic_DNA"/>
</dbReference>
<dbReference type="PROSITE" id="PS50004">
    <property type="entry name" value="C2"/>
    <property type="match status" value="2"/>
</dbReference>
<evidence type="ECO:0000256" key="6">
    <source>
        <dbReference type="ARBA" id="ARBA00023145"/>
    </source>
</evidence>
<evidence type="ECO:0000313" key="16">
    <source>
        <dbReference type="Proteomes" id="UP000285326"/>
    </source>
</evidence>
<feature type="active site" description="Charge relay system; for autoendoproteolytic cleavage activity" evidence="11">
    <location>
        <position position="869"/>
    </location>
</feature>
<feature type="region of interest" description="Disordered" evidence="12">
    <location>
        <begin position="376"/>
        <end position="424"/>
    </location>
</feature>
<feature type="active site" description="Charge relay system; for autoendoproteolytic cleavage activity" evidence="11">
    <location>
        <position position="927"/>
    </location>
</feature>
<dbReference type="GO" id="GO:0005509">
    <property type="term" value="F:calcium ion binding"/>
    <property type="evidence" value="ECO:0007669"/>
    <property type="project" value="InterPro"/>
</dbReference>
<name>A0A420ISA6_9PEZI</name>
<comment type="pathway">
    <text evidence="11">Phospholipid metabolism; phosphatidylethanolamine biosynthesis; phosphatidylethanolamine from CDP-diacylglycerol: step 2/2.</text>
</comment>
<dbReference type="AlphaFoldDB" id="A0A420ISA6"/>
<keyword evidence="8 11" id="KW-0456">Lyase</keyword>
<dbReference type="InterPro" id="IPR011992">
    <property type="entry name" value="EF-hand-dom_pair"/>
</dbReference>
<feature type="compositionally biased region" description="Acidic residues" evidence="12">
    <location>
        <begin position="221"/>
        <end position="231"/>
    </location>
</feature>
<feature type="region of interest" description="Disordered" evidence="12">
    <location>
        <begin position="206"/>
        <end position="247"/>
    </location>
</feature>
<dbReference type="SUPFAM" id="SSF49562">
    <property type="entry name" value="C2 domain (Calcium/lipid-binding domain, CaLB)"/>
    <property type="match status" value="2"/>
</dbReference>
<comment type="subcellular location">
    <subcellularLocation>
        <location evidence="11">Golgi apparatus membrane</location>
        <topology evidence="11">Peripheral membrane protein</topology>
        <orientation evidence="11">Cytoplasmic side</orientation>
    </subcellularLocation>
    <subcellularLocation>
        <location evidence="11">Endosome membrane</location>
        <topology evidence="11">Peripheral membrane protein</topology>
        <orientation evidence="11">Cytoplasmic side</orientation>
    </subcellularLocation>
</comment>
<dbReference type="InterPro" id="IPR003817">
    <property type="entry name" value="PS_Dcarbxylase"/>
</dbReference>
<sequence length="1081" mass="122102">MIRSRISSRLKPFCNGSDASFLPREISPSPSRKMERDTKNTLPKETNGLVLRILAIKVLQARNLAARDRNGTSDPYLVLSLGDSKNSTHSISKTINPSWNVSMQMPVSGTNCSVLYCVCWDKDRFGKDYMGEFDLSLDDLFSGDQTELEPKWYTLRNERSCGKRNDKVSGDVQLQLTLYDSSNLNATPAQILEKFRTISSFVYLSDNSPPSNKPSASDVQVSDDIDDEQSGESDATTKSGTTEKRRRKLMLRTLRKKKNMTGYEFSGNCEVVGIVFLEICKITDLPPERNVTRTSFDMDPFVIASLGKKTHRTRVIRHNLNPVFDEKMIFQVLRHEQTYSFSFSVVDRDKLSGNDFVASAFLPLKEITVTAPEANPETGLYTLTTPGTVNTPPIKSRYRNPLSRSSSSQDLSKRPHSRNSSTNTLQVRSYSSNFYSSSAKANISSTKNSSSCVLQNDPSIISNNDENGSVESDFHSFTIPLKLKNAEKWDEKHSPLLFVKAKYLPYPALRQQFWRSMLRQYDSDETSSVSKVELTTMLDTLGSTLKESTIDSWFSRFHHTNADEATSNLTFDEAVICLEDQLMKNSNSLSLAARLRALIPEEPTTIVPIIAEIRISDCSDNNSPERMNNATNDSSTSSPQIEEGDFNDRDDLNDRCEEHVVEIRECPICHQPRLNKRSDTDIVTHIATCASQDWQQVNKIVMSGFVTSTQAQRKWYSKVITKISYGGYKLGANSANILVQDRITGHINEERMSVYVRLGIRLLYKGLKSKEMEKKRSIKSQYFSFATLTSLVRRLLRSLSQKQGIKYDDPASRSDIPKFIAFHQLDMSEVLTSVESFKNFNEFFYRKLKDGARPCSAPDNPGIIVSPADCRSIVFNRMDDATRIWVKGREFTVERILGNAYPQDAVKYKNGALGIFRLAPQDYHRFHIPVDGIMEQPKVIEGEYYTVNPMAIRSTLDVYGENVRVIIPINSTCHGRVMVICVGAMMVGSTVITREAGEQVKRAEELGYFKFGGSTILLMFQEGVMQFDEDLIENSNIALETLVRVGMSIGHTPSQSQYISDLRKKADEITEKEIENAKRRI</sequence>
<evidence type="ECO:0000256" key="2">
    <source>
        <dbReference type="ARBA" id="ARBA00022516"/>
    </source>
</evidence>
<evidence type="ECO:0000256" key="8">
    <source>
        <dbReference type="ARBA" id="ARBA00023239"/>
    </source>
</evidence>
<dbReference type="GO" id="GO:0010008">
    <property type="term" value="C:endosome membrane"/>
    <property type="evidence" value="ECO:0007669"/>
    <property type="project" value="UniProtKB-SubCell"/>
</dbReference>
<proteinExistence type="inferred from homology"/>
<dbReference type="CDD" id="cd04039">
    <property type="entry name" value="C2_PSD"/>
    <property type="match status" value="1"/>
</dbReference>
<evidence type="ECO:0000256" key="7">
    <source>
        <dbReference type="ARBA" id="ARBA00023209"/>
    </source>
</evidence>
<evidence type="ECO:0000256" key="11">
    <source>
        <dbReference type="HAMAP-Rule" id="MF_03209"/>
    </source>
</evidence>
<comment type="domain">
    <text evidence="11">The C2 domains have an essential, but non-catalytic function. They may facilitate interactions with other proteins and are required for lipid transport function.</text>
</comment>
<dbReference type="InterPro" id="IPR000008">
    <property type="entry name" value="C2_dom"/>
</dbReference>